<accession>A0A5D4SFM0</accession>
<evidence type="ECO:0000313" key="2">
    <source>
        <dbReference type="Proteomes" id="UP000323732"/>
    </source>
</evidence>
<protein>
    <recommendedName>
        <fullName evidence="3">Apea-like HEPN domain-containing protein</fullName>
    </recommendedName>
</protein>
<organism evidence="1 2">
    <name type="scientific">Bacillus infantis</name>
    <dbReference type="NCBI Taxonomy" id="324767"/>
    <lineage>
        <taxon>Bacteria</taxon>
        <taxon>Bacillati</taxon>
        <taxon>Bacillota</taxon>
        <taxon>Bacilli</taxon>
        <taxon>Bacillales</taxon>
        <taxon>Bacillaceae</taxon>
        <taxon>Bacillus</taxon>
    </lineage>
</organism>
<comment type="caution">
    <text evidence="1">The sequence shown here is derived from an EMBL/GenBank/DDBJ whole genome shotgun (WGS) entry which is preliminary data.</text>
</comment>
<reference evidence="1 2" key="1">
    <citation type="submission" date="2019-08" db="EMBL/GenBank/DDBJ databases">
        <title>Bacillus genomes from the desert of Cuatro Cienegas, Coahuila.</title>
        <authorList>
            <person name="Olmedo-Alvarez G."/>
        </authorList>
    </citation>
    <scope>NUCLEOTIDE SEQUENCE [LARGE SCALE GENOMIC DNA]</scope>
    <source>
        <strain evidence="1 2">CH37_1T</strain>
    </source>
</reference>
<name>A0A5D4SFM0_9BACI</name>
<dbReference type="Proteomes" id="UP000323732">
    <property type="component" value="Unassembled WGS sequence"/>
</dbReference>
<dbReference type="EMBL" id="VTES01000006">
    <property type="protein sequence ID" value="TYS60596.1"/>
    <property type="molecule type" value="Genomic_DNA"/>
</dbReference>
<sequence>MESKLNNSILKSTYNVVNEAEMIFIQKWREMFFFKTINTYQVKLRNTHSILEEIKDVLEYIKKDIISPSNIHELIAECRKHLEKDICLRKHHPDLLNSLLRGLKGIKKNDTEKSDTLRLEYRLKYSLNIISSSYLDLIINELENSIITNDLTNIEYLTDILGTELINNGWSSRSLHRLVKVFFLNKNNQQPFNNKWVNFKGVIKSRRGVFHCHYKLDQNQRIETLMHAGLSVIKGSEILSSFNNVDPNHFDINAYYIQNIAEAYIEDIHSAVYMSTNNLSEKISLLSYYEIPITHFTHCVVIMPDEERVTSYELKSKELIYDSIDSESIETTKEVLIGTSIDTETKNRINNFFRQYNLSVESLSVETTYSNLWTSIESLLVTGHYETNIEHIKKIVPSILCSRYIQRILKNFLHDCKRAGVIISYKGTVINIHSPSQDDLEKLFTLLTDPAESSSLISGISDYTLLSQRCQEIINALENSKTLLEFISNHYKTTSWHIQRIYRIRNNLVHAAFVERDINLIIDHLNFYIRSTISVLVDRLNSFQFNNLGEIFMAIEDNYFSLIAVLEENIKNSPRGDILFYDKDLVFKGPLFI</sequence>
<dbReference type="RefSeq" id="WP_148950743.1">
    <property type="nucleotide sequence ID" value="NZ_VTES01000006.1"/>
</dbReference>
<proteinExistence type="predicted"/>
<dbReference type="AlphaFoldDB" id="A0A5D4SFM0"/>
<evidence type="ECO:0000313" key="1">
    <source>
        <dbReference type="EMBL" id="TYS60596.1"/>
    </source>
</evidence>
<gene>
    <name evidence="1" type="ORF">FZD47_20525</name>
</gene>
<evidence type="ECO:0008006" key="3">
    <source>
        <dbReference type="Google" id="ProtNLM"/>
    </source>
</evidence>